<dbReference type="GO" id="GO:0005634">
    <property type="term" value="C:nucleus"/>
    <property type="evidence" value="ECO:0007669"/>
    <property type="project" value="TreeGrafter"/>
</dbReference>
<dbReference type="Pfam" id="PF01984">
    <property type="entry name" value="dsDNA_bind"/>
    <property type="match status" value="1"/>
</dbReference>
<dbReference type="InterPro" id="IPR036883">
    <property type="entry name" value="PDCD5-like_sf"/>
</dbReference>
<feature type="region of interest" description="Disordered" evidence="2">
    <location>
        <begin position="108"/>
        <end position="131"/>
    </location>
</feature>
<name>A0A0X8HVK4_9SACH</name>
<gene>
    <name evidence="3" type="ORF">AW171_hschr74298</name>
</gene>
<comment type="similarity">
    <text evidence="1">Belongs to the PDCD5 family.</text>
</comment>
<dbReference type="InterPro" id="IPR002836">
    <property type="entry name" value="PDCD5-like"/>
</dbReference>
<dbReference type="Proteomes" id="UP000243052">
    <property type="component" value="Chromosome vii"/>
</dbReference>
<sequence length="131" mass="14616">MDPELQALREARLQELKSSQSGEKRATGELVQQFMEPEALERLSRVALVRPDRAQAVEAYLHRMVTGGMIRSKVTEKQIVDILNGIASDEQKRKETKIIFDRKALDIDEKPNIGSGGGKGAGEDSDDDFFD</sequence>
<evidence type="ECO:0000313" key="4">
    <source>
        <dbReference type="Proteomes" id="UP000243052"/>
    </source>
</evidence>
<dbReference type="RefSeq" id="XP_017989268.1">
    <property type="nucleotide sequence ID" value="XM_018133569.1"/>
</dbReference>
<dbReference type="PANTHER" id="PTHR10840:SF0">
    <property type="entry name" value="PROGRAMMED CELL DEATH PROTEIN 5"/>
    <property type="match status" value="1"/>
</dbReference>
<keyword evidence="4" id="KW-1185">Reference proteome</keyword>
<dbReference type="STRING" id="45286.A0A0X8HVK4"/>
<proteinExistence type="inferred from homology"/>
<dbReference type="Gene3D" id="1.10.8.140">
    <property type="entry name" value="PDCD5-like"/>
    <property type="match status" value="1"/>
</dbReference>
<dbReference type="OrthoDB" id="10252486at2759"/>
<protein>
    <submittedName>
        <fullName evidence="3">HGL068Wp</fullName>
    </submittedName>
</protein>
<dbReference type="SUPFAM" id="SSF46950">
    <property type="entry name" value="Double-stranded DNA-binding domain"/>
    <property type="match status" value="1"/>
</dbReference>
<dbReference type="EMBL" id="CP014247">
    <property type="protein sequence ID" value="AMD22272.1"/>
    <property type="molecule type" value="Genomic_DNA"/>
</dbReference>
<dbReference type="PIRSF" id="PIRSF015730">
    <property type="entry name" value="TFAR19"/>
    <property type="match status" value="1"/>
</dbReference>
<dbReference type="GO" id="GO:0003677">
    <property type="term" value="F:DNA binding"/>
    <property type="evidence" value="ECO:0007669"/>
    <property type="project" value="InterPro"/>
</dbReference>
<reference evidence="3 4" key="1">
    <citation type="submission" date="2016-01" db="EMBL/GenBank/DDBJ databases">
        <title>Genome sequence of the yeast Holleya sinecauda.</title>
        <authorList>
            <person name="Dietrich F.S."/>
        </authorList>
    </citation>
    <scope>NUCLEOTIDE SEQUENCE [LARGE SCALE GENOMIC DNA]</scope>
    <source>
        <strain evidence="3 4">ATCC 58844</strain>
    </source>
</reference>
<dbReference type="GeneID" id="28725617"/>
<evidence type="ECO:0000313" key="3">
    <source>
        <dbReference type="EMBL" id="AMD22272.1"/>
    </source>
</evidence>
<dbReference type="AlphaFoldDB" id="A0A0X8HVK4"/>
<evidence type="ECO:0000256" key="2">
    <source>
        <dbReference type="SAM" id="MobiDB-lite"/>
    </source>
</evidence>
<dbReference type="GO" id="GO:0005829">
    <property type="term" value="C:cytosol"/>
    <property type="evidence" value="ECO:0007669"/>
    <property type="project" value="TreeGrafter"/>
</dbReference>
<dbReference type="PANTHER" id="PTHR10840">
    <property type="entry name" value="PROGRAMMED CELL DEATH PROTEIN 5"/>
    <property type="match status" value="1"/>
</dbReference>
<evidence type="ECO:0000256" key="1">
    <source>
        <dbReference type="ARBA" id="ARBA00010490"/>
    </source>
</evidence>
<organism evidence="3 4">
    <name type="scientific">Eremothecium sinecaudum</name>
    <dbReference type="NCBI Taxonomy" id="45286"/>
    <lineage>
        <taxon>Eukaryota</taxon>
        <taxon>Fungi</taxon>
        <taxon>Dikarya</taxon>
        <taxon>Ascomycota</taxon>
        <taxon>Saccharomycotina</taxon>
        <taxon>Saccharomycetes</taxon>
        <taxon>Saccharomycetales</taxon>
        <taxon>Saccharomycetaceae</taxon>
        <taxon>Eremothecium</taxon>
    </lineage>
</organism>
<accession>A0A0X8HVK4</accession>